<dbReference type="PROSITE" id="PS50263">
    <property type="entry name" value="CN_HYDROLASE"/>
    <property type="match status" value="1"/>
</dbReference>
<dbReference type="Gene3D" id="3.60.110.10">
    <property type="entry name" value="Carbon-nitrogen hydrolase"/>
    <property type="match status" value="1"/>
</dbReference>
<dbReference type="CDD" id="cd07197">
    <property type="entry name" value="nitrilase"/>
    <property type="match status" value="1"/>
</dbReference>
<accession>A0ABQ5V4N1</accession>
<comment type="caution">
    <text evidence="4">The sequence shown here is derived from an EMBL/GenBank/DDBJ whole genome shotgun (WGS) entry which is preliminary data.</text>
</comment>
<dbReference type="Proteomes" id="UP001161391">
    <property type="component" value="Unassembled WGS sequence"/>
</dbReference>
<protein>
    <submittedName>
        <fullName evidence="4">Carbon-nitrogen hydrolase</fullName>
    </submittedName>
</protein>
<feature type="domain" description="CN hydrolase" evidence="3">
    <location>
        <begin position="4"/>
        <end position="230"/>
    </location>
</feature>
<evidence type="ECO:0000313" key="5">
    <source>
        <dbReference type="Proteomes" id="UP001161391"/>
    </source>
</evidence>
<sequence length="303" mass="33082">MGHLGIAAIQTAGRKSGNLDQIEKDVAATAKRLPWVQMIVLGELAIHGPALKFAEPENGPTITRLQQLAKRLNVWLVPGSLYEKRGDEVYNVTHVIDPSGEIVAKHDKLYPFLPYEKGITPGRDFCVFDVPGAGRIGVAICYDMWFPEVIRTLTAMGAEAILLPTMTNTIDRDVELSIARSNAATNQCYFIDVNVAGEQGNGKSIFYGPGGELLYACGDAAEVVALNLDFDEVRRVRSEGWQGLGQVLKSFRDAPVEYEIYQSAEQRKAGFEALGPLTMPSRKGTAEFDPSPSGTNPKLKIVE</sequence>
<evidence type="ECO:0000256" key="1">
    <source>
        <dbReference type="ARBA" id="ARBA00010613"/>
    </source>
</evidence>
<dbReference type="Pfam" id="PF00795">
    <property type="entry name" value="CN_hydrolase"/>
    <property type="match status" value="1"/>
</dbReference>
<dbReference type="PROSITE" id="PS01227">
    <property type="entry name" value="UPF0012"/>
    <property type="match status" value="1"/>
</dbReference>
<dbReference type="InterPro" id="IPR003010">
    <property type="entry name" value="C-N_Hydrolase"/>
</dbReference>
<dbReference type="InterPro" id="IPR001110">
    <property type="entry name" value="UPF0012_CS"/>
</dbReference>
<feature type="region of interest" description="Disordered" evidence="2">
    <location>
        <begin position="272"/>
        <end position="303"/>
    </location>
</feature>
<evidence type="ECO:0000313" key="4">
    <source>
        <dbReference type="EMBL" id="GLQ22438.1"/>
    </source>
</evidence>
<dbReference type="GO" id="GO:0016787">
    <property type="term" value="F:hydrolase activity"/>
    <property type="evidence" value="ECO:0007669"/>
    <property type="project" value="UniProtKB-KW"/>
</dbReference>
<dbReference type="EMBL" id="BSNK01000001">
    <property type="protein sequence ID" value="GLQ22438.1"/>
    <property type="molecule type" value="Genomic_DNA"/>
</dbReference>
<dbReference type="PANTHER" id="PTHR23088">
    <property type="entry name" value="NITRILASE-RELATED"/>
    <property type="match status" value="1"/>
</dbReference>
<dbReference type="InterPro" id="IPR036526">
    <property type="entry name" value="C-N_Hydrolase_sf"/>
</dbReference>
<proteinExistence type="inferred from homology"/>
<comment type="similarity">
    <text evidence="1">Belongs to the carbon-nitrogen hydrolase superfamily. NIT1/NIT2 family.</text>
</comment>
<reference evidence="4" key="1">
    <citation type="journal article" date="2014" name="Int. J. Syst. Evol. Microbiol.">
        <title>Complete genome of a new Firmicutes species belonging to the dominant human colonic microbiota ('Ruminococcus bicirculans') reveals two chromosomes and a selective capacity to utilize plant glucans.</title>
        <authorList>
            <consortium name="NISC Comparative Sequencing Program"/>
            <person name="Wegmann U."/>
            <person name="Louis P."/>
            <person name="Goesmann A."/>
            <person name="Henrissat B."/>
            <person name="Duncan S.H."/>
            <person name="Flint H.J."/>
        </authorList>
    </citation>
    <scope>NUCLEOTIDE SEQUENCE</scope>
    <source>
        <strain evidence="4">NBRC 108219</strain>
    </source>
</reference>
<keyword evidence="4" id="KW-0378">Hydrolase</keyword>
<dbReference type="RefSeq" id="WP_284386811.1">
    <property type="nucleotide sequence ID" value="NZ_BSNK01000001.1"/>
</dbReference>
<keyword evidence="5" id="KW-1185">Reference proteome</keyword>
<dbReference type="PANTHER" id="PTHR23088:SF27">
    <property type="entry name" value="DEAMINATED GLUTATHIONE AMIDASE"/>
    <property type="match status" value="1"/>
</dbReference>
<dbReference type="SUPFAM" id="SSF56317">
    <property type="entry name" value="Carbon-nitrogen hydrolase"/>
    <property type="match status" value="1"/>
</dbReference>
<gene>
    <name evidence="4" type="ORF">GCM10007853_03120</name>
</gene>
<organism evidence="4 5">
    <name type="scientific">Algimonas ampicilliniresistens</name>
    <dbReference type="NCBI Taxonomy" id="1298735"/>
    <lineage>
        <taxon>Bacteria</taxon>
        <taxon>Pseudomonadati</taxon>
        <taxon>Pseudomonadota</taxon>
        <taxon>Alphaproteobacteria</taxon>
        <taxon>Maricaulales</taxon>
        <taxon>Robiginitomaculaceae</taxon>
        <taxon>Algimonas</taxon>
    </lineage>
</organism>
<evidence type="ECO:0000256" key="2">
    <source>
        <dbReference type="SAM" id="MobiDB-lite"/>
    </source>
</evidence>
<reference evidence="4" key="2">
    <citation type="submission" date="2023-01" db="EMBL/GenBank/DDBJ databases">
        <title>Draft genome sequence of Algimonas ampicilliniresistens strain NBRC 108219.</title>
        <authorList>
            <person name="Sun Q."/>
            <person name="Mori K."/>
        </authorList>
    </citation>
    <scope>NUCLEOTIDE SEQUENCE</scope>
    <source>
        <strain evidence="4">NBRC 108219</strain>
    </source>
</reference>
<name>A0ABQ5V4N1_9PROT</name>
<evidence type="ECO:0000259" key="3">
    <source>
        <dbReference type="PROSITE" id="PS50263"/>
    </source>
</evidence>